<comment type="similarity">
    <text evidence="2 5">Belongs to the glycosyltransferase 10 family.</text>
</comment>
<keyword evidence="5" id="KW-0812">Transmembrane</keyword>
<keyword evidence="9" id="KW-1185">Reference proteome</keyword>
<evidence type="ECO:0000256" key="5">
    <source>
        <dbReference type="RuleBase" id="RU003832"/>
    </source>
</evidence>
<sequence length="770" mass="86863">MVAVKKRKRGGKGNSKTVYCWYIFAGGILIFLGNYFIWESEQPPAGHAILKLDESGALQERKRPPDFAQERMERRQREDKKRKNPQPEDAPEDGRISDDEDKEHANDNNNDNTDTGEQQSKISYVSPNGDVLVKPAGTGPTKLGYVMDFVHERGNPKFRTASTLNKIETSGEKHSQMVATALSETNVQPCEYLDEDAKTTMLKARLLQRKQCREPNGALMVYNSASFPRTWCGVTIAPKSAARVEKPCTEPVRLLEKDFPPVNGDGMTPIVLHSQSDINALGQVSPLKDCSIPCHVENGMTGVARYIKGTDWVIYHSYDDPNAKREVQTELSKFKNDEYFSSAYFKSDIPLSRIDLDKHNLRNALPPVDFDAVKDSGVYIVNEQCGATNSRRSRWKDVLDNQYHVDSPGKCGHNKELEPGESLETLEGRLTIMKKYKFVLGYEISTHKDWVTELAYEAMLSGAVPIVLGATNMKSHLPRYGAIFVSDFNSFDKLAAHVNMVAKDKALWNSYHAWRKDESVLAAFERKYQFTKKSPECRMCSWAYAKMNGLGWDHQLQQVQETHIGRKLCVDSDSDFIAKPFREVWSVGKSSLGAGTNGPCQSVANSDNEHVKQDGWSIVRSVIQHDSVIDIIIHEIDMGGTSDEATLTLDYKNLVNNTEAAFFANSHTVLDTERGMLASSATIQDHKTKVTVLANWQTTVWSPKQGVIKLIVQGKTSDRMHEDEQRRIRVISEDIGEQLHDKMTEYFPSSFSKKMIQDFIDPLEMFYLDS</sequence>
<evidence type="ECO:0000313" key="9">
    <source>
        <dbReference type="Proteomes" id="UP001153069"/>
    </source>
</evidence>
<feature type="compositionally biased region" description="Basic and acidic residues" evidence="6">
    <location>
        <begin position="92"/>
        <end position="106"/>
    </location>
</feature>
<name>A0A9N8ENV2_9STRA</name>
<evidence type="ECO:0000256" key="1">
    <source>
        <dbReference type="ARBA" id="ARBA00004922"/>
    </source>
</evidence>
<keyword evidence="5" id="KW-1133">Transmembrane helix</keyword>
<reference evidence="8" key="1">
    <citation type="submission" date="2020-06" db="EMBL/GenBank/DDBJ databases">
        <authorList>
            <consortium name="Plant Systems Biology data submission"/>
        </authorList>
    </citation>
    <scope>NUCLEOTIDE SEQUENCE</scope>
    <source>
        <strain evidence="8">D6</strain>
    </source>
</reference>
<comment type="pathway">
    <text evidence="1">Protein modification; protein glycosylation.</text>
</comment>
<feature type="compositionally biased region" description="Basic and acidic residues" evidence="6">
    <location>
        <begin position="56"/>
        <end position="81"/>
    </location>
</feature>
<dbReference type="AlphaFoldDB" id="A0A9N8ENV2"/>
<keyword evidence="3 5" id="KW-0328">Glycosyltransferase</keyword>
<protein>
    <recommendedName>
        <fullName evidence="5">Fucosyltransferase</fullName>
        <ecNumber evidence="5">2.4.1.-</ecNumber>
    </recommendedName>
</protein>
<dbReference type="Gene3D" id="3.40.50.11660">
    <property type="entry name" value="Glycosyl transferase family 10, C-terminal domain"/>
    <property type="match status" value="1"/>
</dbReference>
<dbReference type="EMBL" id="CAICTM010001450">
    <property type="protein sequence ID" value="CAB9523755.1"/>
    <property type="molecule type" value="Genomic_DNA"/>
</dbReference>
<dbReference type="SUPFAM" id="SSF53756">
    <property type="entry name" value="UDP-Glycosyltransferase/glycogen phosphorylase"/>
    <property type="match status" value="1"/>
</dbReference>
<dbReference type="InterPro" id="IPR001503">
    <property type="entry name" value="Glyco_trans_10"/>
</dbReference>
<dbReference type="InterPro" id="IPR038577">
    <property type="entry name" value="GT10-like_C_sf"/>
</dbReference>
<dbReference type="Proteomes" id="UP001153069">
    <property type="component" value="Unassembled WGS sequence"/>
</dbReference>
<accession>A0A9N8ENV2</accession>
<dbReference type="PANTHER" id="PTHR11929:SF194">
    <property type="entry name" value="ALPHA-(1,3)-FUCOSYLTRANSFERASE 10"/>
    <property type="match status" value="1"/>
</dbReference>
<feature type="region of interest" description="Disordered" evidence="6">
    <location>
        <begin position="56"/>
        <end position="136"/>
    </location>
</feature>
<feature type="domain" description="Fucosyltransferase C-terminal" evidence="7">
    <location>
        <begin position="375"/>
        <end position="542"/>
    </location>
</feature>
<dbReference type="InterPro" id="IPR055270">
    <property type="entry name" value="Glyco_tran_10_C"/>
</dbReference>
<feature type="transmembrane region" description="Helical" evidence="5">
    <location>
        <begin position="20"/>
        <end position="38"/>
    </location>
</feature>
<evidence type="ECO:0000256" key="3">
    <source>
        <dbReference type="ARBA" id="ARBA00022676"/>
    </source>
</evidence>
<dbReference type="GO" id="GO:0046920">
    <property type="term" value="F:alpha-(1-&gt;3)-fucosyltransferase activity"/>
    <property type="evidence" value="ECO:0007669"/>
    <property type="project" value="TreeGrafter"/>
</dbReference>
<dbReference type="PANTHER" id="PTHR11929">
    <property type="entry name" value="ALPHA- 1,3 -FUCOSYLTRANSFERASE"/>
    <property type="match status" value="1"/>
</dbReference>
<comment type="caution">
    <text evidence="8">The sequence shown here is derived from an EMBL/GenBank/DDBJ whole genome shotgun (WGS) entry which is preliminary data.</text>
</comment>
<dbReference type="Pfam" id="PF00852">
    <property type="entry name" value="Glyco_transf_10"/>
    <property type="match status" value="1"/>
</dbReference>
<comment type="subcellular location">
    <subcellularLocation>
        <location evidence="5">Golgi apparatus</location>
        <location evidence="5">Golgi stack membrane</location>
        <topology evidence="5">Single-pass type II membrane protein</topology>
    </subcellularLocation>
</comment>
<evidence type="ECO:0000313" key="8">
    <source>
        <dbReference type="EMBL" id="CAB9523755.1"/>
    </source>
</evidence>
<evidence type="ECO:0000256" key="2">
    <source>
        <dbReference type="ARBA" id="ARBA00008919"/>
    </source>
</evidence>
<dbReference type="GO" id="GO:0032580">
    <property type="term" value="C:Golgi cisterna membrane"/>
    <property type="evidence" value="ECO:0007669"/>
    <property type="project" value="UniProtKB-SubCell"/>
</dbReference>
<proteinExistence type="inferred from homology"/>
<evidence type="ECO:0000256" key="4">
    <source>
        <dbReference type="ARBA" id="ARBA00022679"/>
    </source>
</evidence>
<keyword evidence="5" id="KW-0472">Membrane</keyword>
<feature type="compositionally biased region" description="Polar residues" evidence="6">
    <location>
        <begin position="116"/>
        <end position="126"/>
    </location>
</feature>
<organism evidence="8 9">
    <name type="scientific">Seminavis robusta</name>
    <dbReference type="NCBI Taxonomy" id="568900"/>
    <lineage>
        <taxon>Eukaryota</taxon>
        <taxon>Sar</taxon>
        <taxon>Stramenopiles</taxon>
        <taxon>Ochrophyta</taxon>
        <taxon>Bacillariophyta</taxon>
        <taxon>Bacillariophyceae</taxon>
        <taxon>Bacillariophycidae</taxon>
        <taxon>Naviculales</taxon>
        <taxon>Naviculaceae</taxon>
        <taxon>Seminavis</taxon>
    </lineage>
</organism>
<evidence type="ECO:0000256" key="6">
    <source>
        <dbReference type="SAM" id="MobiDB-lite"/>
    </source>
</evidence>
<keyword evidence="5" id="KW-0333">Golgi apparatus</keyword>
<gene>
    <name evidence="8" type="ORF">SEMRO_1452_G273900.1</name>
</gene>
<dbReference type="EC" id="2.4.1.-" evidence="5"/>
<evidence type="ECO:0000259" key="7">
    <source>
        <dbReference type="Pfam" id="PF00852"/>
    </source>
</evidence>
<dbReference type="OrthoDB" id="427096at2759"/>
<keyword evidence="4 5" id="KW-0808">Transferase</keyword>